<dbReference type="InterPro" id="IPR045186">
    <property type="entry name" value="Indole-3-glycerol_P_synth"/>
</dbReference>
<evidence type="ECO:0000256" key="13">
    <source>
        <dbReference type="ARBA" id="ARBA00023268"/>
    </source>
</evidence>
<organism evidence="19 20">
    <name type="scientific">Alteromonas ponticola</name>
    <dbReference type="NCBI Taxonomy" id="2720613"/>
    <lineage>
        <taxon>Bacteria</taxon>
        <taxon>Pseudomonadati</taxon>
        <taxon>Pseudomonadota</taxon>
        <taxon>Gammaproteobacteria</taxon>
        <taxon>Alteromonadales</taxon>
        <taxon>Alteromonadaceae</taxon>
        <taxon>Alteromonas/Salinimonas group</taxon>
        <taxon>Alteromonas</taxon>
    </lineage>
</organism>
<dbReference type="HAMAP" id="MF_00134_B">
    <property type="entry name" value="IGPS_B"/>
    <property type="match status" value="1"/>
</dbReference>
<proteinExistence type="inferred from homology"/>
<dbReference type="Pfam" id="PF00218">
    <property type="entry name" value="IGPS"/>
    <property type="match status" value="1"/>
</dbReference>
<dbReference type="PANTHER" id="PTHR22854:SF2">
    <property type="entry name" value="INDOLE-3-GLYCEROL-PHOSPHATE SYNTHASE"/>
    <property type="match status" value="1"/>
</dbReference>
<dbReference type="Proteomes" id="UP000709336">
    <property type="component" value="Unassembled WGS sequence"/>
</dbReference>
<keyword evidence="8 15" id="KW-0210">Decarboxylase</keyword>
<dbReference type="InterPro" id="IPR013785">
    <property type="entry name" value="Aldolase_TIM"/>
</dbReference>
<evidence type="ECO:0000256" key="5">
    <source>
        <dbReference type="ARBA" id="ARBA00007902"/>
    </source>
</evidence>
<accession>A0ABX1R0Y4</accession>
<evidence type="ECO:0000256" key="16">
    <source>
        <dbReference type="HAMAP-Rule" id="MF_00135"/>
    </source>
</evidence>
<evidence type="ECO:0000256" key="12">
    <source>
        <dbReference type="ARBA" id="ARBA00023239"/>
    </source>
</evidence>
<evidence type="ECO:0000313" key="19">
    <source>
        <dbReference type="EMBL" id="NMH58870.1"/>
    </source>
</evidence>
<dbReference type="PROSITE" id="PS00614">
    <property type="entry name" value="IGPS"/>
    <property type="match status" value="1"/>
</dbReference>
<comment type="similarity">
    <text evidence="15">Belongs to the TrpC family.</text>
</comment>
<name>A0ABX1R0Y4_9ALTE</name>
<dbReference type="InterPro" id="IPR001468">
    <property type="entry name" value="Indole-3-GlycerolPSynthase_CS"/>
</dbReference>
<comment type="function">
    <text evidence="14">Bifunctional enzyme that catalyzes two sequential steps of tryptophan biosynthetic pathway. The first reaction is catalyzed by the isomerase, coded by the TrpF domain; the second reaction is catalyzed by the synthase, coded by the TrpC domain.</text>
</comment>
<keyword evidence="20" id="KW-1185">Reference proteome</keyword>
<keyword evidence="9 15" id="KW-0822">Tryptophan biosynthesis</keyword>
<evidence type="ECO:0000256" key="3">
    <source>
        <dbReference type="ARBA" id="ARBA00004664"/>
    </source>
</evidence>
<protein>
    <recommendedName>
        <fullName evidence="15 16">Multifunctional fusion protein</fullName>
    </recommendedName>
    <domain>
        <recommendedName>
            <fullName evidence="15">Indole-3-glycerol phosphate synthase</fullName>
            <shortName evidence="15">IGPS</shortName>
            <ecNumber evidence="15">4.1.1.48</ecNumber>
        </recommendedName>
    </domain>
    <domain>
        <recommendedName>
            <fullName evidence="16">N-(5'-phosphoribosyl)anthranilate isomerase</fullName>
            <shortName evidence="16">PRAI</shortName>
            <ecNumber evidence="16">5.3.1.24</ecNumber>
        </recommendedName>
    </domain>
</protein>
<evidence type="ECO:0000256" key="4">
    <source>
        <dbReference type="ARBA" id="ARBA00004696"/>
    </source>
</evidence>
<keyword evidence="11 16" id="KW-0413">Isomerase</keyword>
<comment type="pathway">
    <text evidence="4 15">Amino-acid biosynthesis; L-tryptophan biosynthesis; L-tryptophan from chorismate: step 4/5.</text>
</comment>
<evidence type="ECO:0000259" key="18">
    <source>
        <dbReference type="Pfam" id="PF00697"/>
    </source>
</evidence>
<dbReference type="EC" id="4.1.1.48" evidence="15"/>
<dbReference type="GO" id="GO:0004640">
    <property type="term" value="F:phosphoribosylanthranilate isomerase activity"/>
    <property type="evidence" value="ECO:0007669"/>
    <property type="project" value="UniProtKB-EC"/>
</dbReference>
<dbReference type="Pfam" id="PF00697">
    <property type="entry name" value="PRAI"/>
    <property type="match status" value="1"/>
</dbReference>
<evidence type="ECO:0000256" key="2">
    <source>
        <dbReference type="ARBA" id="ARBA00001633"/>
    </source>
</evidence>
<evidence type="ECO:0000256" key="10">
    <source>
        <dbReference type="ARBA" id="ARBA00023141"/>
    </source>
</evidence>
<dbReference type="GO" id="GO:0004425">
    <property type="term" value="F:indole-3-glycerol-phosphate synthase activity"/>
    <property type="evidence" value="ECO:0007669"/>
    <property type="project" value="UniProtKB-EC"/>
</dbReference>
<comment type="catalytic activity">
    <reaction evidence="1 16">
        <text>N-(5-phospho-beta-D-ribosyl)anthranilate = 1-(2-carboxyphenylamino)-1-deoxy-D-ribulose 5-phosphate</text>
        <dbReference type="Rhea" id="RHEA:21540"/>
        <dbReference type="ChEBI" id="CHEBI:18277"/>
        <dbReference type="ChEBI" id="CHEBI:58613"/>
        <dbReference type="EC" id="5.3.1.24"/>
    </reaction>
</comment>
<feature type="domain" description="Indole-3-glycerol phosphate synthase" evidence="17">
    <location>
        <begin position="5"/>
        <end position="255"/>
    </location>
</feature>
<dbReference type="HAMAP" id="MF_00135">
    <property type="entry name" value="PRAI"/>
    <property type="match status" value="1"/>
</dbReference>
<keyword evidence="7 15" id="KW-0028">Amino-acid biosynthesis</keyword>
<dbReference type="PANTHER" id="PTHR22854">
    <property type="entry name" value="TRYPTOPHAN BIOSYNTHESIS PROTEIN"/>
    <property type="match status" value="1"/>
</dbReference>
<dbReference type="InterPro" id="IPR013798">
    <property type="entry name" value="Indole-3-glycerol_P_synth_dom"/>
</dbReference>
<reference evidence="19 20" key="1">
    <citation type="submission" date="2020-03" db="EMBL/GenBank/DDBJ databases">
        <title>Alteromonas ponticola sp. nov., isolated from seawater.</title>
        <authorList>
            <person name="Yoon J.-H."/>
            <person name="Kim Y.-O."/>
        </authorList>
    </citation>
    <scope>NUCLEOTIDE SEQUENCE [LARGE SCALE GENOMIC DNA]</scope>
    <source>
        <strain evidence="19 20">MYP5</strain>
    </source>
</reference>
<evidence type="ECO:0000256" key="14">
    <source>
        <dbReference type="ARBA" id="ARBA00025592"/>
    </source>
</evidence>
<comment type="similarity">
    <text evidence="5">In the N-terminal section; belongs to the TrpC family.</text>
</comment>
<feature type="domain" description="N-(5'phosphoribosyl) anthranilate isomerase (PRAI)" evidence="18">
    <location>
        <begin position="261"/>
        <end position="460"/>
    </location>
</feature>
<comment type="catalytic activity">
    <reaction evidence="2 15">
        <text>1-(2-carboxyphenylamino)-1-deoxy-D-ribulose 5-phosphate + H(+) = (1S,2R)-1-C-(indol-3-yl)glycerol 3-phosphate + CO2 + H2O</text>
        <dbReference type="Rhea" id="RHEA:23476"/>
        <dbReference type="ChEBI" id="CHEBI:15377"/>
        <dbReference type="ChEBI" id="CHEBI:15378"/>
        <dbReference type="ChEBI" id="CHEBI:16526"/>
        <dbReference type="ChEBI" id="CHEBI:58613"/>
        <dbReference type="ChEBI" id="CHEBI:58866"/>
        <dbReference type="EC" id="4.1.1.48"/>
    </reaction>
</comment>
<dbReference type="SUPFAM" id="SSF51366">
    <property type="entry name" value="Ribulose-phoshate binding barrel"/>
    <property type="match status" value="2"/>
</dbReference>
<dbReference type="CDD" id="cd00405">
    <property type="entry name" value="PRAI"/>
    <property type="match status" value="1"/>
</dbReference>
<evidence type="ECO:0000256" key="15">
    <source>
        <dbReference type="HAMAP-Rule" id="MF_00134"/>
    </source>
</evidence>
<dbReference type="InterPro" id="IPR011060">
    <property type="entry name" value="RibuloseP-bd_barrel"/>
</dbReference>
<keyword evidence="12 15" id="KW-0456">Lyase</keyword>
<evidence type="ECO:0000256" key="6">
    <source>
        <dbReference type="ARBA" id="ARBA00009847"/>
    </source>
</evidence>
<evidence type="ECO:0000313" key="20">
    <source>
        <dbReference type="Proteomes" id="UP000709336"/>
    </source>
</evidence>
<evidence type="ECO:0000256" key="7">
    <source>
        <dbReference type="ARBA" id="ARBA00022605"/>
    </source>
</evidence>
<gene>
    <name evidence="19" type="primary">trpCF</name>
    <name evidence="15" type="synonym">trpC</name>
    <name evidence="16" type="synonym">trpF</name>
    <name evidence="19" type="ORF">HCJ96_02395</name>
</gene>
<keyword evidence="10 15" id="KW-0057">Aromatic amino acid biosynthesis</keyword>
<dbReference type="EMBL" id="JAATNW010000001">
    <property type="protein sequence ID" value="NMH58870.1"/>
    <property type="molecule type" value="Genomic_DNA"/>
</dbReference>
<comment type="pathway">
    <text evidence="3 16">Amino-acid biosynthesis; L-tryptophan biosynthesis; L-tryptophan from chorismate: step 3/5.</text>
</comment>
<dbReference type="NCBIfam" id="NF006945">
    <property type="entry name" value="PRK09427.1"/>
    <property type="match status" value="1"/>
</dbReference>
<evidence type="ECO:0000259" key="17">
    <source>
        <dbReference type="Pfam" id="PF00218"/>
    </source>
</evidence>
<evidence type="ECO:0000256" key="8">
    <source>
        <dbReference type="ARBA" id="ARBA00022793"/>
    </source>
</evidence>
<sequence length="465" mass="51288">MPNILETIVDNKRKELALKKRDLDIEQIKSTLVPSERSLFDALKSSPASFILECKKASPSKGLIREPFDLDEILDAYEPYANAISVLTDEKFFQGKYEYLGHVTSRVSVPVINKDFFIDEMQVYLARYYQADAILLMLSVLSDNEYRQLAKAAEALNLDILTEVSNDEEMSRAIELKASIIGINNRNLRDLSTDLNTTKRLVPLLKNASHEFVVVSESGIYTHQDVLSLAPYCDGFLVGSSLMAQADLPLAVRKLVFGAFKVCGITTSADAQCVFDSGATYAGLIFARQSPRCISEQQAQHITSTAPGRYVGVFTATSESDIAQKARTLSLHAVQLHFATSAEFRGNLKQLLPETCEIWQAVGVTDTLPDQFESIMHCESIDMILLDCQVNDSFGGTGNQFNWQLINHIENKQKIILAGGISPENVKAAVATGAAIIDVNSGVEHQPGDKSTSKIEALFDSVRDY</sequence>
<comment type="similarity">
    <text evidence="16">Belongs to the TrpF family.</text>
</comment>
<comment type="similarity">
    <text evidence="6">In the C-terminal section; belongs to the TrpF family.</text>
</comment>
<evidence type="ECO:0000256" key="9">
    <source>
        <dbReference type="ARBA" id="ARBA00022822"/>
    </source>
</evidence>
<dbReference type="RefSeq" id="WP_169209415.1">
    <property type="nucleotide sequence ID" value="NZ_JAATNW010000001.1"/>
</dbReference>
<dbReference type="CDD" id="cd00331">
    <property type="entry name" value="IGPS"/>
    <property type="match status" value="1"/>
</dbReference>
<evidence type="ECO:0000256" key="11">
    <source>
        <dbReference type="ARBA" id="ARBA00023235"/>
    </source>
</evidence>
<dbReference type="EC" id="5.3.1.24" evidence="16"/>
<keyword evidence="13" id="KW-0511">Multifunctional enzyme</keyword>
<evidence type="ECO:0000256" key="1">
    <source>
        <dbReference type="ARBA" id="ARBA00001164"/>
    </source>
</evidence>
<comment type="caution">
    <text evidence="19">The sequence shown here is derived from an EMBL/GenBank/DDBJ whole genome shotgun (WGS) entry which is preliminary data.</text>
</comment>
<dbReference type="Gene3D" id="3.20.20.70">
    <property type="entry name" value="Aldolase class I"/>
    <property type="match status" value="2"/>
</dbReference>
<dbReference type="InterPro" id="IPR001240">
    <property type="entry name" value="PRAI_dom"/>
</dbReference>